<dbReference type="Pfam" id="PF14248">
    <property type="entry name" value="DUF4345"/>
    <property type="match status" value="1"/>
</dbReference>
<keyword evidence="1" id="KW-0812">Transmembrane</keyword>
<keyword evidence="1" id="KW-0472">Membrane</keyword>
<feature type="transmembrane region" description="Helical" evidence="1">
    <location>
        <begin position="7"/>
        <end position="31"/>
    </location>
</feature>
<gene>
    <name evidence="2" type="ORF">DYBT9623_04207</name>
</gene>
<name>A0ABN7RF90_9BACT</name>
<organism evidence="2 3">
    <name type="scientific">Dyadobacter linearis</name>
    <dbReference type="NCBI Taxonomy" id="2823330"/>
    <lineage>
        <taxon>Bacteria</taxon>
        <taxon>Pseudomonadati</taxon>
        <taxon>Bacteroidota</taxon>
        <taxon>Cytophagia</taxon>
        <taxon>Cytophagales</taxon>
        <taxon>Spirosomataceae</taxon>
        <taxon>Dyadobacter</taxon>
    </lineage>
</organism>
<dbReference type="RefSeq" id="WP_215235487.1">
    <property type="nucleotide sequence ID" value="NZ_CAJRAU010000006.1"/>
</dbReference>
<feature type="transmembrane region" description="Helical" evidence="1">
    <location>
        <begin position="102"/>
        <end position="122"/>
    </location>
</feature>
<feature type="transmembrane region" description="Helical" evidence="1">
    <location>
        <begin position="75"/>
        <end position="96"/>
    </location>
</feature>
<dbReference type="Proteomes" id="UP000679725">
    <property type="component" value="Unassembled WGS sequence"/>
</dbReference>
<protein>
    <recommendedName>
        <fullName evidence="4">DUF4345 domain-containing protein</fullName>
    </recommendedName>
</protein>
<sequence length="135" mass="14765">MFKSKRTLQIVIAILAAAPLVSGILGLAGIYNPLFSETLPADLVLDSNLRFLNAVSVAVAISFYCILPVIEKETFACRVICGAILLGGLARLISIYELGIPPFFISASLVLELLSPILIMYWQRRLALRVMRGKD</sequence>
<comment type="caution">
    <text evidence="2">The sequence shown here is derived from an EMBL/GenBank/DDBJ whole genome shotgun (WGS) entry which is preliminary data.</text>
</comment>
<keyword evidence="3" id="KW-1185">Reference proteome</keyword>
<dbReference type="InterPro" id="IPR025597">
    <property type="entry name" value="DUF4345"/>
</dbReference>
<evidence type="ECO:0000313" key="2">
    <source>
        <dbReference type="EMBL" id="CAG5072595.1"/>
    </source>
</evidence>
<evidence type="ECO:0000256" key="1">
    <source>
        <dbReference type="SAM" id="Phobius"/>
    </source>
</evidence>
<accession>A0ABN7RF90</accession>
<dbReference type="EMBL" id="CAJRAU010000006">
    <property type="protein sequence ID" value="CAG5072595.1"/>
    <property type="molecule type" value="Genomic_DNA"/>
</dbReference>
<proteinExistence type="predicted"/>
<keyword evidence="1" id="KW-1133">Transmembrane helix</keyword>
<reference evidence="2 3" key="1">
    <citation type="submission" date="2021-04" db="EMBL/GenBank/DDBJ databases">
        <authorList>
            <person name="Rodrigo-Torres L."/>
            <person name="Arahal R. D."/>
            <person name="Lucena T."/>
        </authorList>
    </citation>
    <scope>NUCLEOTIDE SEQUENCE [LARGE SCALE GENOMIC DNA]</scope>
    <source>
        <strain evidence="2 3">CECT 9623</strain>
    </source>
</reference>
<evidence type="ECO:0000313" key="3">
    <source>
        <dbReference type="Proteomes" id="UP000679725"/>
    </source>
</evidence>
<feature type="transmembrane region" description="Helical" evidence="1">
    <location>
        <begin position="51"/>
        <end position="70"/>
    </location>
</feature>
<evidence type="ECO:0008006" key="4">
    <source>
        <dbReference type="Google" id="ProtNLM"/>
    </source>
</evidence>